<gene>
    <name evidence="17" type="ORF">AKO1_003159</name>
</gene>
<feature type="disulfide bond" evidence="13">
    <location>
        <begin position="155"/>
        <end position="169"/>
    </location>
</feature>
<accession>A0AAW2Z844</accession>
<keyword evidence="9" id="KW-0119">Carbohydrate metabolism</keyword>
<feature type="binding site" evidence="14">
    <location>
        <position position="241"/>
    </location>
    <ligand>
        <name>substrate</name>
    </ligand>
</feature>
<comment type="catalytic activity">
    <reaction evidence="1">
        <text>Endohydrolysis of (1-&gt;4)-alpha-D-glucosidic linkages in polysaccharides containing three or more (1-&gt;4)-alpha-linked D-glucose units.</text>
        <dbReference type="EC" id="3.2.1.1"/>
    </reaction>
</comment>
<dbReference type="InterPro" id="IPR013780">
    <property type="entry name" value="Glyco_hydro_b"/>
</dbReference>
<evidence type="ECO:0000256" key="6">
    <source>
        <dbReference type="ARBA" id="ARBA00022729"/>
    </source>
</evidence>
<dbReference type="CDD" id="cd11319">
    <property type="entry name" value="AmyAc_euk_AmyA"/>
    <property type="match status" value="1"/>
</dbReference>
<keyword evidence="5" id="KW-0479">Metal-binding</keyword>
<feature type="active site" description="Nucleophile" evidence="11">
    <location>
        <position position="207"/>
    </location>
</feature>
<name>A0AAW2Z844_9EUKA</name>
<evidence type="ECO:0000256" key="9">
    <source>
        <dbReference type="ARBA" id="ARBA00023277"/>
    </source>
</evidence>
<dbReference type="GO" id="GO:0005975">
    <property type="term" value="P:carbohydrate metabolic process"/>
    <property type="evidence" value="ECO:0007669"/>
    <property type="project" value="InterPro"/>
</dbReference>
<comment type="cofactor">
    <cofactor evidence="2">
        <name>Ca(2+)</name>
        <dbReference type="ChEBI" id="CHEBI:29108"/>
    </cofactor>
</comment>
<sequence>MNPILSLSLLAVVAYVTGKNAEQWRHRTIYQIITDRFSQGTTSGNSCDLHNYCGGTFKGIENNLDYIQNMGFTAIWISPVVQNIEGGYHGYWANNFFKVNQHFGTEQDLKDLVSECHKRDIYVMVDIVLNHVGPIGTDFGQISDFNQESYYHSRCQVVDYNNQYQVEHCRLADLPDLNQENDFVSKKIMDSVVWLTNTFDIDGLRIDTIPFISKDFWAKFKKECLVGKLNDIYVVGEVLNGDIAYVAPYANILGATLNYPLYFSIKSSYGQRQSMYNIRSVLNAEPSQFKHVEHLGTFVDNHDNSRFLNDFPDVSNFKNALTFQLFSKGIPIVYYGSEQLFNGGADPYNRETLWNHFNTNSEMYNFFKILVAFRKAHIDEIVTSDHVERYISDEFYAFSRGKVFIATTNVGSSYARVQHDVTYHPYDEGTLLCDLFYPTDCVKIENGEFTVVLLHGESKVFYPKSLM</sequence>
<reference evidence="17 18" key="1">
    <citation type="submission" date="2024-03" db="EMBL/GenBank/DDBJ databases">
        <title>The Acrasis kona genome and developmental transcriptomes reveal deep origins of eukaryotic multicellular pathways.</title>
        <authorList>
            <person name="Sheikh S."/>
            <person name="Fu C.-J."/>
            <person name="Brown M.W."/>
            <person name="Baldauf S.L."/>
        </authorList>
    </citation>
    <scope>NUCLEOTIDE SEQUENCE [LARGE SCALE GENOMIC DNA]</scope>
    <source>
        <strain evidence="17 18">ATCC MYA-3509</strain>
    </source>
</reference>
<dbReference type="InterPro" id="IPR013777">
    <property type="entry name" value="A-amylase-like"/>
</dbReference>
<evidence type="ECO:0000256" key="10">
    <source>
        <dbReference type="ARBA" id="ARBA00023295"/>
    </source>
</evidence>
<dbReference type="SMART" id="SM00642">
    <property type="entry name" value="Aamy"/>
    <property type="match status" value="1"/>
</dbReference>
<dbReference type="PIRSF" id="PIRSF001024">
    <property type="entry name" value="Alph-amyl_fung"/>
    <property type="match status" value="1"/>
</dbReference>
<feature type="binding site" evidence="14">
    <location>
        <position position="92"/>
    </location>
    <ligand>
        <name>substrate</name>
    </ligand>
</feature>
<keyword evidence="7" id="KW-0378">Hydrolase</keyword>
<evidence type="ECO:0000256" key="4">
    <source>
        <dbReference type="ARBA" id="ARBA00012595"/>
    </source>
</evidence>
<feature type="chain" id="PRO_5043531353" description="alpha-amylase" evidence="15">
    <location>
        <begin position="19"/>
        <end position="467"/>
    </location>
</feature>
<dbReference type="PANTHER" id="PTHR10357">
    <property type="entry name" value="ALPHA-AMYLASE FAMILY MEMBER"/>
    <property type="match status" value="1"/>
</dbReference>
<keyword evidence="8" id="KW-0106">Calcium</keyword>
<comment type="caution">
    <text evidence="17">The sequence shown here is derived from an EMBL/GenBank/DDBJ whole genome shotgun (WGS) entry which is preliminary data.</text>
</comment>
<feature type="domain" description="Glycosyl hydrolase family 13 catalytic" evidence="16">
    <location>
        <begin position="31"/>
        <end position="374"/>
    </location>
</feature>
<keyword evidence="10" id="KW-0326">Glycosidase</keyword>
<evidence type="ECO:0000256" key="11">
    <source>
        <dbReference type="PIRSR" id="PIRSR001024-1"/>
    </source>
</evidence>
<evidence type="ECO:0000313" key="18">
    <source>
        <dbReference type="Proteomes" id="UP001431209"/>
    </source>
</evidence>
<dbReference type="Gene3D" id="3.20.20.80">
    <property type="entry name" value="Glycosidases"/>
    <property type="match status" value="1"/>
</dbReference>
<dbReference type="SUPFAM" id="SSF51011">
    <property type="entry name" value="Glycosyl hydrolase domain"/>
    <property type="match status" value="1"/>
</dbReference>
<dbReference type="PANTHER" id="PTHR10357:SF215">
    <property type="entry name" value="ALPHA-AMYLASE 1"/>
    <property type="match status" value="1"/>
</dbReference>
<evidence type="ECO:0000256" key="14">
    <source>
        <dbReference type="PIRSR" id="PIRSR001024-5"/>
    </source>
</evidence>
<dbReference type="SUPFAM" id="SSF51445">
    <property type="entry name" value="(Trans)glycosidases"/>
    <property type="match status" value="1"/>
</dbReference>
<evidence type="ECO:0000256" key="8">
    <source>
        <dbReference type="ARBA" id="ARBA00022837"/>
    </source>
</evidence>
<keyword evidence="18" id="KW-1185">Reference proteome</keyword>
<feature type="site" description="Transition state stabilizer" evidence="12">
    <location>
        <position position="303"/>
    </location>
</feature>
<evidence type="ECO:0000313" key="17">
    <source>
        <dbReference type="EMBL" id="KAL0485589.1"/>
    </source>
</evidence>
<keyword evidence="6 15" id="KW-0732">Signal</keyword>
<evidence type="ECO:0000256" key="2">
    <source>
        <dbReference type="ARBA" id="ARBA00001913"/>
    </source>
</evidence>
<dbReference type="EC" id="3.2.1.1" evidence="4"/>
<evidence type="ECO:0000256" key="3">
    <source>
        <dbReference type="ARBA" id="ARBA00008061"/>
    </source>
</evidence>
<feature type="binding site" evidence="14">
    <location>
        <position position="205"/>
    </location>
    <ligand>
        <name>substrate</name>
    </ligand>
</feature>
<dbReference type="EMBL" id="JAOPGA020001151">
    <property type="protein sequence ID" value="KAL0485589.1"/>
    <property type="molecule type" value="Genomic_DNA"/>
</dbReference>
<protein>
    <recommendedName>
        <fullName evidence="4">alpha-amylase</fullName>
        <ecNumber evidence="4">3.2.1.1</ecNumber>
    </recommendedName>
</protein>
<evidence type="ECO:0000256" key="12">
    <source>
        <dbReference type="PIRSR" id="PIRSR001024-2"/>
    </source>
</evidence>
<feature type="binding site" evidence="14">
    <location>
        <position position="303"/>
    </location>
    <ligand>
        <name>substrate</name>
    </ligand>
</feature>
<feature type="active site" description="Proton donor" evidence="11">
    <location>
        <position position="237"/>
    </location>
</feature>
<dbReference type="GO" id="GO:0005509">
    <property type="term" value="F:calcium ion binding"/>
    <property type="evidence" value="ECO:0007669"/>
    <property type="project" value="InterPro"/>
</dbReference>
<keyword evidence="13" id="KW-1015">Disulfide bond</keyword>
<feature type="signal peptide" evidence="15">
    <location>
        <begin position="1"/>
        <end position="18"/>
    </location>
</feature>
<dbReference type="AlphaFoldDB" id="A0AAW2Z844"/>
<feature type="disulfide bond" evidence="13">
    <location>
        <begin position="47"/>
        <end position="53"/>
    </location>
</feature>
<evidence type="ECO:0000256" key="13">
    <source>
        <dbReference type="PIRSR" id="PIRSR001024-4"/>
    </source>
</evidence>
<dbReference type="InterPro" id="IPR006047">
    <property type="entry name" value="GH13_cat_dom"/>
</dbReference>
<dbReference type="Pfam" id="PF00128">
    <property type="entry name" value="Alpha-amylase"/>
    <property type="match status" value="1"/>
</dbReference>
<feature type="binding site" evidence="14">
    <location>
        <position position="131"/>
    </location>
    <ligand>
        <name>substrate</name>
    </ligand>
</feature>
<evidence type="ECO:0000256" key="7">
    <source>
        <dbReference type="ARBA" id="ARBA00022801"/>
    </source>
</evidence>
<evidence type="ECO:0000256" key="1">
    <source>
        <dbReference type="ARBA" id="ARBA00000548"/>
    </source>
</evidence>
<feature type="binding site" evidence="14">
    <location>
        <position position="350"/>
    </location>
    <ligand>
        <name>substrate</name>
    </ligand>
</feature>
<evidence type="ECO:0000259" key="16">
    <source>
        <dbReference type="SMART" id="SM00642"/>
    </source>
</evidence>
<evidence type="ECO:0000256" key="15">
    <source>
        <dbReference type="SAM" id="SignalP"/>
    </source>
</evidence>
<proteinExistence type="inferred from homology"/>
<dbReference type="GO" id="GO:0004556">
    <property type="term" value="F:alpha-amylase activity"/>
    <property type="evidence" value="ECO:0007669"/>
    <property type="project" value="UniProtKB-EC"/>
</dbReference>
<evidence type="ECO:0000256" key="5">
    <source>
        <dbReference type="ARBA" id="ARBA00022723"/>
    </source>
</evidence>
<dbReference type="InterPro" id="IPR017853">
    <property type="entry name" value="GH"/>
</dbReference>
<dbReference type="Proteomes" id="UP001431209">
    <property type="component" value="Unassembled WGS sequence"/>
</dbReference>
<dbReference type="Gene3D" id="2.60.40.1180">
    <property type="entry name" value="Golgi alpha-mannosidase II"/>
    <property type="match status" value="1"/>
</dbReference>
<comment type="similarity">
    <text evidence="3">Belongs to the glycosyl hydrolase 13 family.</text>
</comment>
<organism evidence="17 18">
    <name type="scientific">Acrasis kona</name>
    <dbReference type="NCBI Taxonomy" id="1008807"/>
    <lineage>
        <taxon>Eukaryota</taxon>
        <taxon>Discoba</taxon>
        <taxon>Heterolobosea</taxon>
        <taxon>Tetramitia</taxon>
        <taxon>Eutetramitia</taxon>
        <taxon>Acrasidae</taxon>
        <taxon>Acrasis</taxon>
    </lineage>
</organism>